<dbReference type="Gene3D" id="3.90.1210.10">
    <property type="entry name" value="Antifreeze-like/N-acetylneuraminic acid synthase C-terminal domain"/>
    <property type="match status" value="1"/>
</dbReference>
<evidence type="ECO:0000313" key="2">
    <source>
        <dbReference type="EMBL" id="PJE80297.1"/>
    </source>
</evidence>
<dbReference type="InterPro" id="IPR039246">
    <property type="entry name" value="Flagellar_FlgA"/>
</dbReference>
<sequence length="177" mass="20269">MSRTRALFFPIMVLLAACCLGTLKLWAGEYVSQKVVPVAYSFLFEKAQRAADACQAERFFVSIRKPSQRMKIKSCKCGWVIQDLSRADYGWQLLKLRCPDEKNWSLLVGGHVSMYLPVLVSKNRILRGQAVSEEDVDWRFEDVSLLKGGYYTSLHDVARRNALKKIKAGQVLEPRFF</sequence>
<evidence type="ECO:0000259" key="1">
    <source>
        <dbReference type="Pfam" id="PF08666"/>
    </source>
</evidence>
<dbReference type="Pfam" id="PF08666">
    <property type="entry name" value="SAF"/>
    <property type="match status" value="1"/>
</dbReference>
<comment type="caution">
    <text evidence="2">The sequence shown here is derived from an EMBL/GenBank/DDBJ whole genome shotgun (WGS) entry which is preliminary data.</text>
</comment>
<feature type="domain" description="SAF" evidence="1">
    <location>
        <begin position="117"/>
        <end position="173"/>
    </location>
</feature>
<gene>
    <name evidence="2" type="ORF">CI610_00724</name>
</gene>
<dbReference type="EMBL" id="NSIT01000023">
    <property type="protein sequence ID" value="PJE80297.1"/>
    <property type="molecule type" value="Genomic_DNA"/>
</dbReference>
<dbReference type="PANTHER" id="PTHR36307:SF1">
    <property type="entry name" value="FLAGELLA BASAL BODY P-RING FORMATION PROTEIN FLGA"/>
    <property type="match status" value="1"/>
</dbReference>
<accession>A0A2H9TAS6</accession>
<dbReference type="InterPro" id="IPR013974">
    <property type="entry name" value="SAF"/>
</dbReference>
<dbReference type="AlphaFoldDB" id="A0A2H9TAS6"/>
<dbReference type="CDD" id="cd11614">
    <property type="entry name" value="SAF_CpaB_FlgA_like"/>
    <property type="match status" value="1"/>
</dbReference>
<name>A0A2H9TAS6_9ZZZZ</name>
<proteinExistence type="predicted"/>
<dbReference type="PROSITE" id="PS51257">
    <property type="entry name" value="PROKAR_LIPOPROTEIN"/>
    <property type="match status" value="1"/>
</dbReference>
<dbReference type="GO" id="GO:0044780">
    <property type="term" value="P:bacterial-type flagellum assembly"/>
    <property type="evidence" value="ECO:0007669"/>
    <property type="project" value="InterPro"/>
</dbReference>
<reference evidence="2" key="1">
    <citation type="journal article" date="2017" name="Appl. Environ. Microbiol.">
        <title>Molecular characterization of an Endozoicomonas-like organism causing infection in king scallop Pecten maximus L.</title>
        <authorList>
            <person name="Cano I."/>
            <person name="van Aerle R."/>
            <person name="Ross S."/>
            <person name="Verner-Jeffreys D.W."/>
            <person name="Paley R.K."/>
            <person name="Rimmer G."/>
            <person name="Ryder D."/>
            <person name="Hooper P."/>
            <person name="Stone D."/>
            <person name="Feist S.W."/>
        </authorList>
    </citation>
    <scope>NUCLEOTIDE SEQUENCE</scope>
</reference>
<protein>
    <recommendedName>
        <fullName evidence="1">SAF domain-containing protein</fullName>
    </recommendedName>
</protein>
<organism evidence="2">
    <name type="scientific">invertebrate metagenome</name>
    <dbReference type="NCBI Taxonomy" id="1711999"/>
    <lineage>
        <taxon>unclassified sequences</taxon>
        <taxon>metagenomes</taxon>
        <taxon>organismal metagenomes</taxon>
    </lineage>
</organism>
<dbReference type="PANTHER" id="PTHR36307">
    <property type="entry name" value="FLAGELLA BASAL BODY P-RING FORMATION PROTEIN FLGA"/>
    <property type="match status" value="1"/>
</dbReference>